<dbReference type="NCBIfam" id="TIGR00120">
    <property type="entry name" value="ArgJ"/>
    <property type="match status" value="1"/>
</dbReference>
<comment type="function">
    <text evidence="6">Catalyzes two activities which are involved in the cyclic version of arginine biosynthesis: the synthesis of N-acetylglutamate from glutamate and acetyl-CoA as the acetyl donor, and of ornithine by transacetylation between N(2)-acetylornithine and glutamate.</text>
</comment>
<reference evidence="8" key="1">
    <citation type="journal article" date="2019" name="Int. J. Syst. Evol. Microbiol.">
        <title>The Global Catalogue of Microorganisms (GCM) 10K type strain sequencing project: providing services to taxonomists for standard genome sequencing and annotation.</title>
        <authorList>
            <consortium name="The Broad Institute Genomics Platform"/>
            <consortium name="The Broad Institute Genome Sequencing Center for Infectious Disease"/>
            <person name="Wu L."/>
            <person name="Ma J."/>
        </authorList>
    </citation>
    <scope>NUCLEOTIDE SEQUENCE [LARGE SCALE GENOMIC DNA]</scope>
    <source>
        <strain evidence="8">CGMCC 1.16305</strain>
    </source>
</reference>
<comment type="pathway">
    <text evidence="6">Amino-acid biosynthesis; L-arginine biosynthesis; N(2)-acetyl-L-ornithine from L-glutamate: step 1/4.</text>
</comment>
<dbReference type="Gene3D" id="3.10.20.340">
    <property type="entry name" value="ArgJ beta chain, C-terminal domain"/>
    <property type="match status" value="1"/>
</dbReference>
<feature type="binding site" evidence="6">
    <location>
        <position position="197"/>
    </location>
    <ligand>
        <name>substrate</name>
    </ligand>
</feature>
<dbReference type="GO" id="GO:0004358">
    <property type="term" value="F:L-glutamate N-acetyltransferase activity, acting on acetyl-L-ornithine as donor"/>
    <property type="evidence" value="ECO:0007669"/>
    <property type="project" value="UniProtKB-EC"/>
</dbReference>
<evidence type="ECO:0000256" key="4">
    <source>
        <dbReference type="ARBA" id="ARBA00022813"/>
    </source>
</evidence>
<dbReference type="EC" id="2.3.1.1" evidence="6"/>
<dbReference type="SUPFAM" id="SSF56266">
    <property type="entry name" value="DmpA/ArgJ-like"/>
    <property type="match status" value="1"/>
</dbReference>
<evidence type="ECO:0000313" key="7">
    <source>
        <dbReference type="EMBL" id="MFC7393800.1"/>
    </source>
</evidence>
<dbReference type="EMBL" id="JBHTCO010000015">
    <property type="protein sequence ID" value="MFC7393800.1"/>
    <property type="molecule type" value="Genomic_DNA"/>
</dbReference>
<dbReference type="InterPro" id="IPR016117">
    <property type="entry name" value="ArgJ-like_dom_sf"/>
</dbReference>
<dbReference type="CDD" id="cd02152">
    <property type="entry name" value="OAT"/>
    <property type="match status" value="1"/>
</dbReference>
<comment type="catalytic activity">
    <reaction evidence="6">
        <text>L-glutamate + acetyl-CoA = N-acetyl-L-glutamate + CoA + H(+)</text>
        <dbReference type="Rhea" id="RHEA:24292"/>
        <dbReference type="ChEBI" id="CHEBI:15378"/>
        <dbReference type="ChEBI" id="CHEBI:29985"/>
        <dbReference type="ChEBI" id="CHEBI:44337"/>
        <dbReference type="ChEBI" id="CHEBI:57287"/>
        <dbReference type="ChEBI" id="CHEBI:57288"/>
        <dbReference type="EC" id="2.3.1.1"/>
    </reaction>
</comment>
<feature type="active site" description="Nucleophile" evidence="6">
    <location>
        <position position="197"/>
    </location>
</feature>
<protein>
    <recommendedName>
        <fullName evidence="6">Arginine biosynthesis bifunctional protein ArgJ</fullName>
    </recommendedName>
    <domain>
        <recommendedName>
            <fullName evidence="6">Glutamate N-acetyltransferase</fullName>
            <ecNumber evidence="6">2.3.1.35</ecNumber>
        </recommendedName>
        <alternativeName>
            <fullName evidence="6">Ornithine acetyltransferase</fullName>
            <shortName evidence="6">OATase</shortName>
        </alternativeName>
        <alternativeName>
            <fullName evidence="6">Ornithine transacetylase</fullName>
        </alternativeName>
    </domain>
    <domain>
        <recommendedName>
            <fullName evidence="6">Amino-acid acetyltransferase</fullName>
            <ecNumber evidence="6">2.3.1.1</ecNumber>
        </recommendedName>
        <alternativeName>
            <fullName evidence="6">N-acetylglutamate synthase</fullName>
            <shortName evidence="6">AGSase</shortName>
        </alternativeName>
    </domain>
    <component>
        <recommendedName>
            <fullName evidence="6">Arginine biosynthesis bifunctional protein ArgJ alpha chain</fullName>
        </recommendedName>
    </component>
    <component>
        <recommendedName>
            <fullName evidence="6">Arginine biosynthesis bifunctional protein ArgJ beta chain</fullName>
        </recommendedName>
    </component>
</protein>
<dbReference type="PANTHER" id="PTHR23100">
    <property type="entry name" value="ARGININE BIOSYNTHESIS BIFUNCTIONAL PROTEIN ARGJ"/>
    <property type="match status" value="1"/>
</dbReference>
<dbReference type="InterPro" id="IPR042195">
    <property type="entry name" value="ArgJ_beta_C"/>
</dbReference>
<dbReference type="InterPro" id="IPR002813">
    <property type="entry name" value="Arg_biosynth_ArgJ"/>
</dbReference>
<feature type="site" description="Involved in the stabilization of negative charge on the oxyanion by the formation of the oxyanion hole" evidence="6">
    <location>
        <position position="125"/>
    </location>
</feature>
<gene>
    <name evidence="6 7" type="primary">argJ</name>
    <name evidence="7" type="ORF">ACFQRG_12630</name>
</gene>
<evidence type="ECO:0000256" key="2">
    <source>
        <dbReference type="ARBA" id="ARBA00011475"/>
    </source>
</evidence>
<comment type="caution">
    <text evidence="7">The sequence shown here is derived from an EMBL/GenBank/DDBJ whole genome shotgun (WGS) entry which is preliminary data.</text>
</comment>
<keyword evidence="6" id="KW-0055">Arginine biosynthesis</keyword>
<dbReference type="Pfam" id="PF01960">
    <property type="entry name" value="ArgJ"/>
    <property type="match status" value="1"/>
</dbReference>
<comment type="subcellular location">
    <subcellularLocation>
        <location evidence="6">Cytoplasm</location>
    </subcellularLocation>
</comment>
<keyword evidence="3 6" id="KW-0808">Transferase</keyword>
<comment type="subunit">
    <text evidence="2 6">Heterotetramer of two alpha and two beta chains.</text>
</comment>
<feature type="binding site" evidence="6">
    <location>
        <position position="160"/>
    </location>
    <ligand>
        <name>substrate</name>
    </ligand>
</feature>
<feature type="chain" id="PRO_5044922059" description="Arginine biosynthesis bifunctional protein ArgJ beta chain" evidence="6">
    <location>
        <begin position="197"/>
        <end position="410"/>
    </location>
</feature>
<dbReference type="RefSeq" id="WP_380966491.1">
    <property type="nucleotide sequence ID" value="NZ_JBHTCO010000015.1"/>
</dbReference>
<dbReference type="EC" id="2.3.1.35" evidence="6"/>
<evidence type="ECO:0000256" key="5">
    <source>
        <dbReference type="ARBA" id="ARBA00023315"/>
    </source>
</evidence>
<evidence type="ECO:0000256" key="6">
    <source>
        <dbReference type="HAMAP-Rule" id="MF_01106"/>
    </source>
</evidence>
<dbReference type="PANTHER" id="PTHR23100:SF0">
    <property type="entry name" value="ARGININE BIOSYNTHESIS BIFUNCTIONAL PROTEIN ARGJ, MITOCHONDRIAL"/>
    <property type="match status" value="1"/>
</dbReference>
<evidence type="ECO:0000256" key="3">
    <source>
        <dbReference type="ARBA" id="ARBA00022679"/>
    </source>
</evidence>
<accession>A0ABW2PZQ5</accession>
<dbReference type="NCBIfam" id="NF003802">
    <property type="entry name" value="PRK05388.1"/>
    <property type="match status" value="1"/>
</dbReference>
<name>A0ABW2PZQ5_9BACL</name>
<dbReference type="Gene3D" id="3.60.70.12">
    <property type="entry name" value="L-amino peptidase D-ALA esterase/amidase"/>
    <property type="match status" value="1"/>
</dbReference>
<keyword evidence="6" id="KW-0028">Amino-acid biosynthesis</keyword>
<keyword evidence="6" id="KW-0963">Cytoplasm</keyword>
<feature type="chain" id="PRO_5044922058" description="Arginine biosynthesis bifunctional protein ArgJ alpha chain" evidence="6">
    <location>
        <begin position="1"/>
        <end position="196"/>
    </location>
</feature>
<keyword evidence="5 6" id="KW-0012">Acyltransferase</keyword>
<comment type="similarity">
    <text evidence="1 6">Belongs to the ArgJ family.</text>
</comment>
<feature type="site" description="Involved in the stabilization of negative charge on the oxyanion by the formation of the oxyanion hole" evidence="6">
    <location>
        <position position="126"/>
    </location>
</feature>
<comment type="catalytic activity">
    <reaction evidence="6">
        <text>N(2)-acetyl-L-ornithine + L-glutamate = N-acetyl-L-glutamate + L-ornithine</text>
        <dbReference type="Rhea" id="RHEA:15349"/>
        <dbReference type="ChEBI" id="CHEBI:29985"/>
        <dbReference type="ChEBI" id="CHEBI:44337"/>
        <dbReference type="ChEBI" id="CHEBI:46911"/>
        <dbReference type="ChEBI" id="CHEBI:57805"/>
        <dbReference type="EC" id="2.3.1.35"/>
    </reaction>
</comment>
<evidence type="ECO:0000313" key="8">
    <source>
        <dbReference type="Proteomes" id="UP001596505"/>
    </source>
</evidence>
<keyword evidence="8" id="KW-1185">Reference proteome</keyword>
<dbReference type="Proteomes" id="UP001596505">
    <property type="component" value="Unassembled WGS sequence"/>
</dbReference>
<organism evidence="7 8">
    <name type="scientific">Scopulibacillus cellulosilyticus</name>
    <dbReference type="NCBI Taxonomy" id="2665665"/>
    <lineage>
        <taxon>Bacteria</taxon>
        <taxon>Bacillati</taxon>
        <taxon>Bacillota</taxon>
        <taxon>Bacilli</taxon>
        <taxon>Bacillales</taxon>
        <taxon>Sporolactobacillaceae</taxon>
        <taxon>Scopulibacillus</taxon>
    </lineage>
</organism>
<feature type="site" description="Cleavage; by autolysis" evidence="6">
    <location>
        <begin position="196"/>
        <end position="197"/>
    </location>
</feature>
<sequence length="410" mass="43818">MTSMIDQEKASIQVLSEGGVAQPKGFKAGGLHCGIKYKRPDLGWIYSEVPAAAAAVYTTNQFQAAPLIVSQESIAVEQKLQLVLCNSGIANACTGEEGLENAYASRKMVAQHLEIPEHYAAVVSTGVIGDQLPMEKISQGIEQIALTDHEESQFEKAILTTDTVTKHVAVQIEIDGKTVTIGGAAKGSGMVHPNMATMLGFITTDANVVQEDLLQALKEVTNKTFNMITIDGDTSTNDMVLVMANGMAENKPLSKSHSDWPLFVKGLAYVSQTLSKMIARDGEGATKLVEVKVTGAKNDQAAQAISKAIVGSSLVKTAIYGADPNWGRIVCAVGYSGQPIDTEKIKVALGSITIVENGLPVPFSEEEATDYLKQEEIEIVVDLNEGDGKAIAWGCDLSYDYVKINASYRT</sequence>
<dbReference type="Gene3D" id="3.30.2330.10">
    <property type="entry name" value="arginine biosynthesis bifunctional protein suprefamily"/>
    <property type="match status" value="1"/>
</dbReference>
<keyword evidence="4 6" id="KW-0068">Autocatalytic cleavage</keyword>
<comment type="pathway">
    <text evidence="6">Amino-acid biosynthesis; L-arginine biosynthesis; L-ornithine and N-acetyl-L-glutamate from L-glutamate and N(2)-acetyl-L-ornithine (cyclic): step 1/1.</text>
</comment>
<keyword evidence="6" id="KW-0511">Multifunctional enzyme</keyword>
<feature type="binding site" evidence="6">
    <location>
        <position position="283"/>
    </location>
    <ligand>
        <name>substrate</name>
    </ligand>
</feature>
<evidence type="ECO:0000256" key="1">
    <source>
        <dbReference type="ARBA" id="ARBA00006774"/>
    </source>
</evidence>
<feature type="binding site" evidence="6">
    <location>
        <position position="405"/>
    </location>
    <ligand>
        <name>substrate</name>
    </ligand>
</feature>
<feature type="binding site" evidence="6">
    <location>
        <position position="410"/>
    </location>
    <ligand>
        <name>substrate</name>
    </ligand>
</feature>
<feature type="binding site" evidence="6">
    <location>
        <position position="186"/>
    </location>
    <ligand>
        <name>substrate</name>
    </ligand>
</feature>
<dbReference type="HAMAP" id="MF_01106">
    <property type="entry name" value="ArgJ"/>
    <property type="match status" value="1"/>
</dbReference>
<proteinExistence type="inferred from homology"/>